<evidence type="ECO:0000256" key="1">
    <source>
        <dbReference type="ARBA" id="ARBA00023125"/>
    </source>
</evidence>
<feature type="domain" description="Core-binding (CB)" evidence="5">
    <location>
        <begin position="1"/>
        <end position="74"/>
    </location>
</feature>
<dbReference type="SUPFAM" id="SSF56349">
    <property type="entry name" value="DNA breaking-rejoining enzymes"/>
    <property type="match status" value="1"/>
</dbReference>
<keyword evidence="2" id="KW-0233">DNA recombination</keyword>
<evidence type="ECO:0000259" key="5">
    <source>
        <dbReference type="PROSITE" id="PS51900"/>
    </source>
</evidence>
<evidence type="ECO:0000313" key="6">
    <source>
        <dbReference type="EMBL" id="MDB8751322.1"/>
    </source>
</evidence>
<evidence type="ECO:0000259" key="4">
    <source>
        <dbReference type="PROSITE" id="PS51898"/>
    </source>
</evidence>
<reference evidence="6" key="1">
    <citation type="submission" date="2023-01" db="EMBL/GenBank/DDBJ databases">
        <title>Human gut microbiome strain richness.</title>
        <authorList>
            <person name="Chen-Liaw A."/>
        </authorList>
    </citation>
    <scope>NUCLEOTIDE SEQUENCE</scope>
    <source>
        <strain evidence="6">D43st1_D9_D43t1_170807</strain>
    </source>
</reference>
<dbReference type="EMBL" id="JAQMLU010000029">
    <property type="protein sequence ID" value="MDB8751322.1"/>
    <property type="molecule type" value="Genomic_DNA"/>
</dbReference>
<evidence type="ECO:0000313" key="7">
    <source>
        <dbReference type="Proteomes" id="UP001213042"/>
    </source>
</evidence>
<dbReference type="Gene3D" id="1.10.443.10">
    <property type="entry name" value="Intergrase catalytic core"/>
    <property type="match status" value="1"/>
</dbReference>
<dbReference type="GO" id="GO:0003677">
    <property type="term" value="F:DNA binding"/>
    <property type="evidence" value="ECO:0007669"/>
    <property type="project" value="UniProtKB-UniRule"/>
</dbReference>
<dbReference type="PANTHER" id="PTHR30349:SF89">
    <property type="entry name" value="INTEGRASE_RECOMBINASE"/>
    <property type="match status" value="1"/>
</dbReference>
<evidence type="ECO:0000256" key="2">
    <source>
        <dbReference type="ARBA" id="ARBA00023172"/>
    </source>
</evidence>
<feature type="domain" description="Tyr recombinase" evidence="4">
    <location>
        <begin position="83"/>
        <end position="261"/>
    </location>
</feature>
<dbReference type="AlphaFoldDB" id="A0AAW6EKL8"/>
<organism evidence="6 7">
    <name type="scientific">Ruminococcus bicirculans</name>
    <name type="common">ex Wegman et al. 2014</name>
    <dbReference type="NCBI Taxonomy" id="1160721"/>
    <lineage>
        <taxon>Bacteria</taxon>
        <taxon>Bacillati</taxon>
        <taxon>Bacillota</taxon>
        <taxon>Clostridia</taxon>
        <taxon>Eubacteriales</taxon>
        <taxon>Oscillospiraceae</taxon>
        <taxon>Ruminococcus</taxon>
    </lineage>
</organism>
<dbReference type="GO" id="GO:0015074">
    <property type="term" value="P:DNA integration"/>
    <property type="evidence" value="ECO:0007669"/>
    <property type="project" value="InterPro"/>
</dbReference>
<proteinExistence type="predicted"/>
<gene>
    <name evidence="6" type="ORF">PNW00_12815</name>
</gene>
<protein>
    <submittedName>
        <fullName evidence="6">Tyrosine-type recombinase/integrase</fullName>
    </submittedName>
</protein>
<dbReference type="InterPro" id="IPR011010">
    <property type="entry name" value="DNA_brk_join_enz"/>
</dbReference>
<accession>A0AAW6EKL8</accession>
<dbReference type="InterPro" id="IPR010998">
    <property type="entry name" value="Integrase_recombinase_N"/>
</dbReference>
<sequence length="266" mass="30827">MIDIDGFKEYLYEEELAPNTIATYVKGVEKYAERFDTITKPNLIEFKRYLVENYKPQTVNLRITALLTYCKYKGIEMKLKQVKLAKKTSIDNVISLGQYNRLIDGLKRDNNMRWYITIVVLARTGMRISEALKIRKSDIINGKVTLNAKAHMRTIFFPKTLTDEILPYLSNVSDDDFVLQNHNGQPITSRGVSGELRRFADKYGIPKEVMHPHSFRHFFAIEFVKRNNNISLLADLLGHGSVNITQIYLRQSEEQQKTAVDNTVNW</sequence>
<dbReference type="Proteomes" id="UP001213042">
    <property type="component" value="Unassembled WGS sequence"/>
</dbReference>
<dbReference type="GO" id="GO:0006310">
    <property type="term" value="P:DNA recombination"/>
    <property type="evidence" value="ECO:0007669"/>
    <property type="project" value="UniProtKB-KW"/>
</dbReference>
<dbReference type="InterPro" id="IPR044068">
    <property type="entry name" value="CB"/>
</dbReference>
<keyword evidence="1 3" id="KW-0238">DNA-binding</keyword>
<dbReference type="Pfam" id="PF00589">
    <property type="entry name" value="Phage_integrase"/>
    <property type="match status" value="1"/>
</dbReference>
<dbReference type="PROSITE" id="PS51898">
    <property type="entry name" value="TYR_RECOMBINASE"/>
    <property type="match status" value="1"/>
</dbReference>
<dbReference type="RefSeq" id="WP_195221755.1">
    <property type="nucleotide sequence ID" value="NZ_JAQMLU010000029.1"/>
</dbReference>
<dbReference type="InterPro" id="IPR013762">
    <property type="entry name" value="Integrase-like_cat_sf"/>
</dbReference>
<comment type="caution">
    <text evidence="6">The sequence shown here is derived from an EMBL/GenBank/DDBJ whole genome shotgun (WGS) entry which is preliminary data.</text>
</comment>
<dbReference type="Gene3D" id="1.10.150.130">
    <property type="match status" value="1"/>
</dbReference>
<dbReference type="InterPro" id="IPR050090">
    <property type="entry name" value="Tyrosine_recombinase_XerCD"/>
</dbReference>
<dbReference type="PROSITE" id="PS51900">
    <property type="entry name" value="CB"/>
    <property type="match status" value="1"/>
</dbReference>
<name>A0AAW6EKL8_9FIRM</name>
<evidence type="ECO:0000256" key="3">
    <source>
        <dbReference type="PROSITE-ProRule" id="PRU01248"/>
    </source>
</evidence>
<dbReference type="PANTHER" id="PTHR30349">
    <property type="entry name" value="PHAGE INTEGRASE-RELATED"/>
    <property type="match status" value="1"/>
</dbReference>
<dbReference type="InterPro" id="IPR002104">
    <property type="entry name" value="Integrase_catalytic"/>
</dbReference>